<keyword evidence="1" id="KW-0547">Nucleotide-binding</keyword>
<organism evidence="6">
    <name type="scientific">Staphylococcus hominis subsp. hominis</name>
    <dbReference type="NCBI Taxonomy" id="145391"/>
    <lineage>
        <taxon>Bacteria</taxon>
        <taxon>Bacillati</taxon>
        <taxon>Bacillota</taxon>
        <taxon>Bacilli</taxon>
        <taxon>Bacillales</taxon>
        <taxon>Staphylococcaceae</taxon>
        <taxon>Staphylococcus</taxon>
    </lineage>
</organism>
<dbReference type="EMBL" id="AB930128">
    <property type="protein sequence ID" value="BAT22932.1"/>
    <property type="molecule type" value="Genomic_DNA"/>
</dbReference>
<dbReference type="InterPro" id="IPR011545">
    <property type="entry name" value="DEAD/DEAH_box_helicase_dom"/>
</dbReference>
<dbReference type="Pfam" id="PF00270">
    <property type="entry name" value="DEAD"/>
    <property type="match status" value="1"/>
</dbReference>
<keyword evidence="3" id="KW-0067">ATP-binding</keyword>
<evidence type="ECO:0000313" key="6">
    <source>
        <dbReference type="EMBL" id="BAT22932.1"/>
    </source>
</evidence>
<evidence type="ECO:0000256" key="2">
    <source>
        <dbReference type="ARBA" id="ARBA00022801"/>
    </source>
</evidence>
<dbReference type="InterPro" id="IPR014013">
    <property type="entry name" value="Helic_SF1/SF2_ATP-bd_DinG/Rad3"/>
</dbReference>
<protein>
    <submittedName>
        <fullName evidence="6">DEAD/DEAH box helicase domain protein</fullName>
    </submittedName>
</protein>
<accession>A0A0P0YPI1</accession>
<dbReference type="GO" id="GO:0003678">
    <property type="term" value="F:DNA helicase activity"/>
    <property type="evidence" value="ECO:0007669"/>
    <property type="project" value="TreeGrafter"/>
</dbReference>
<dbReference type="GO" id="GO:0006139">
    <property type="term" value="P:nucleobase-containing compound metabolic process"/>
    <property type="evidence" value="ECO:0007669"/>
    <property type="project" value="InterPro"/>
</dbReference>
<dbReference type="PANTHER" id="PTHR11472">
    <property type="entry name" value="DNA REPAIR DEAD HELICASE RAD3/XP-D SUBFAMILY MEMBER"/>
    <property type="match status" value="1"/>
</dbReference>
<dbReference type="InterPro" id="IPR045028">
    <property type="entry name" value="DinG/Rad3-like"/>
</dbReference>
<name>A0A0P0YPI1_STAHO</name>
<dbReference type="GO" id="GO:0005524">
    <property type="term" value="F:ATP binding"/>
    <property type="evidence" value="ECO:0007669"/>
    <property type="project" value="UniProtKB-KW"/>
</dbReference>
<evidence type="ECO:0000256" key="3">
    <source>
        <dbReference type="ARBA" id="ARBA00022840"/>
    </source>
</evidence>
<dbReference type="InterPro" id="IPR006555">
    <property type="entry name" value="ATP-dep_Helicase_C"/>
</dbReference>
<dbReference type="InterPro" id="IPR027417">
    <property type="entry name" value="P-loop_NTPase"/>
</dbReference>
<dbReference type="SUPFAM" id="SSF52540">
    <property type="entry name" value="P-loop containing nucleoside triphosphate hydrolases"/>
    <property type="match status" value="1"/>
</dbReference>
<dbReference type="Gene3D" id="3.40.50.300">
    <property type="entry name" value="P-loop containing nucleotide triphosphate hydrolases"/>
    <property type="match status" value="2"/>
</dbReference>
<dbReference type="AlphaFoldDB" id="A0A0P0YPI1"/>
<keyword evidence="2" id="KW-0378">Hydrolase</keyword>
<comment type="similarity">
    <text evidence="4">Belongs to the helicase family. DinG subfamily.</text>
</comment>
<dbReference type="SMART" id="SM00491">
    <property type="entry name" value="HELICc2"/>
    <property type="match status" value="1"/>
</dbReference>
<dbReference type="PROSITE" id="PS51193">
    <property type="entry name" value="HELICASE_ATP_BIND_2"/>
    <property type="match status" value="1"/>
</dbReference>
<reference evidence="6" key="2">
    <citation type="journal article" date="2015" name="PLoS ONE">
        <title>Skin Commensal Staphylococci May Act as Reservoir for Fusidic Acid Resistance Genes.</title>
        <authorList>
            <person name="Hung W.-C."/>
            <person name="Chen H.-J."/>
            <person name="Lin Y.-T."/>
            <person name="Tsai J.-C."/>
            <person name="Chen C.-W."/>
            <person name="Lu H.-H."/>
            <person name="Tseng S.-P."/>
            <person name="Jheng Y.-Y."/>
            <person name="Leong K.H."/>
            <person name="Teng L.-J."/>
        </authorList>
    </citation>
    <scope>NUCLEOTIDE SEQUENCE</scope>
    <source>
        <strain evidence="6">TFGsh5-1</strain>
    </source>
</reference>
<dbReference type="GO" id="GO:0003676">
    <property type="term" value="F:nucleic acid binding"/>
    <property type="evidence" value="ECO:0007669"/>
    <property type="project" value="InterPro"/>
</dbReference>
<feature type="domain" description="Helicase ATP-binding" evidence="5">
    <location>
        <begin position="16"/>
        <end position="286"/>
    </location>
</feature>
<evidence type="ECO:0000256" key="1">
    <source>
        <dbReference type="ARBA" id="ARBA00022741"/>
    </source>
</evidence>
<reference evidence="6" key="1">
    <citation type="submission" date="2014-04" db="EMBL/GenBank/DDBJ databases">
        <authorList>
            <person name="Xu Y.W."/>
            <person name="Yang Q."/>
        </authorList>
    </citation>
    <scope>NUCLEOTIDE SEQUENCE</scope>
    <source>
        <strain evidence="6">TFGsh5-1</strain>
    </source>
</reference>
<evidence type="ECO:0000256" key="4">
    <source>
        <dbReference type="ARBA" id="ARBA00038058"/>
    </source>
</evidence>
<sequence length="646" mass="74587">MNESNQIIFDHITKAIENMKNKGWETRYGQETLMYDVFDAYDSRENLIVEAQVGIGKSFGYLIPGILISKSTKKPLIVTTSSIQLTEQLVNDIQQVEEILHISVDCIVGKGVTNYPCFKEIHRKNLSKLNLMEALDIANNGLTKQTVRETNLKWNQISTNNCIMSKCHYKNECAYFKMRNKLKEGNRYIRLNEYKPKVIIVNQDMLMMNFKKLTFGKESLIYDDPCMLIVDEVHNLEEKQRANMTKTINSKTMINKIKEGANRVGSRSRYLKNIKMIEDWFNLQKDSAKSEIYKNGNCLSTGRVDIKPVSHHQMAKLISMTKEIVEEFDVNNIVVFKQSSLVSNEQLEIANNLLTLFKNLQNNSDKYIFWTEITKQDQIDISFCPNNIAETLRKTVFSTSYPVVCLSATITNKTNNENSYEYIKEIIGFKGYEEDIKYNDFPYKESRLYIPPNLPKFDKRDVKYYEEIGKHIFELASQNKGGTLILFTAKDDIDGVYNDLSKRKFNKTIYVDDGSKSQNEIIESFKKTKGVILGTGVFWEGIDLKNELLTLLVIVRLPFPTIDPITKYKITKLNDSNEAVIVPEMIIKLKQGVGRLVRTKQDKGLLVLLDSRMNKPIYKHKEAVLDALPIKNMIHKDEVKDFLNNI</sequence>
<evidence type="ECO:0000259" key="5">
    <source>
        <dbReference type="PROSITE" id="PS51193"/>
    </source>
</evidence>
<dbReference type="PANTHER" id="PTHR11472:SF34">
    <property type="entry name" value="REGULATOR OF TELOMERE ELONGATION HELICASE 1"/>
    <property type="match status" value="1"/>
</dbReference>
<dbReference type="Pfam" id="PF13307">
    <property type="entry name" value="Helicase_C_2"/>
    <property type="match status" value="1"/>
</dbReference>
<keyword evidence="6" id="KW-0347">Helicase</keyword>
<dbReference type="GO" id="GO:0016818">
    <property type="term" value="F:hydrolase activity, acting on acid anhydrides, in phosphorus-containing anhydrides"/>
    <property type="evidence" value="ECO:0007669"/>
    <property type="project" value="InterPro"/>
</dbReference>
<proteinExistence type="inferred from homology"/>